<dbReference type="Proteomes" id="UP000647172">
    <property type="component" value="Unassembled WGS sequence"/>
</dbReference>
<evidence type="ECO:0000313" key="2">
    <source>
        <dbReference type="Proteomes" id="UP000647172"/>
    </source>
</evidence>
<organism evidence="1 2">
    <name type="scientific">Actinoplanes nipponensis</name>
    <dbReference type="NCBI Taxonomy" id="135950"/>
    <lineage>
        <taxon>Bacteria</taxon>
        <taxon>Bacillati</taxon>
        <taxon>Actinomycetota</taxon>
        <taxon>Actinomycetes</taxon>
        <taxon>Micromonosporales</taxon>
        <taxon>Micromonosporaceae</taxon>
        <taxon>Actinoplanes</taxon>
    </lineage>
</organism>
<sequence>MHLSEVAMAAAVTVSIAGVSYATLNTDGARGSAETVASQVSCRTVDQAIVGYVAQHGTAPTAVTQLRPWVRGDISAYRIVDGRAAGPGC</sequence>
<protein>
    <submittedName>
        <fullName evidence="1">Uncharacterized protein</fullName>
    </submittedName>
</protein>
<dbReference type="AlphaFoldDB" id="A0A919MUY2"/>
<evidence type="ECO:0000313" key="1">
    <source>
        <dbReference type="EMBL" id="GIE50615.1"/>
    </source>
</evidence>
<proteinExistence type="predicted"/>
<keyword evidence="2" id="KW-1185">Reference proteome</keyword>
<comment type="caution">
    <text evidence="1">The sequence shown here is derived from an EMBL/GenBank/DDBJ whole genome shotgun (WGS) entry which is preliminary data.</text>
</comment>
<reference evidence="1" key="1">
    <citation type="submission" date="2021-01" db="EMBL/GenBank/DDBJ databases">
        <title>Whole genome shotgun sequence of Actinoplanes nipponensis NBRC 14063.</title>
        <authorList>
            <person name="Komaki H."/>
            <person name="Tamura T."/>
        </authorList>
    </citation>
    <scope>NUCLEOTIDE SEQUENCE</scope>
    <source>
        <strain evidence="1">NBRC 14063</strain>
    </source>
</reference>
<name>A0A919MUY2_9ACTN</name>
<accession>A0A919MUY2</accession>
<gene>
    <name evidence="1" type="ORF">Ani05nite_41490</name>
</gene>
<dbReference type="EMBL" id="BOMQ01000051">
    <property type="protein sequence ID" value="GIE50615.1"/>
    <property type="molecule type" value="Genomic_DNA"/>
</dbReference>